<gene>
    <name evidence="3" type="ORF">EZH22_05565</name>
</gene>
<evidence type="ECO:0000313" key="3">
    <source>
        <dbReference type="EMBL" id="QRG07844.1"/>
    </source>
</evidence>
<keyword evidence="1" id="KW-0533">Nickel</keyword>
<dbReference type="Pfam" id="PF00374">
    <property type="entry name" value="NiFeSe_Hases"/>
    <property type="match status" value="1"/>
</dbReference>
<keyword evidence="4" id="KW-1185">Reference proteome</keyword>
<sequence length="174" mass="17633">MPPLTPALSHKGRGGRALGNGKACRRLRAPRDPTAGDLGARPRRPHPAPRRPSRGGRAEPVRAVDRPAGGLPRGAAAGRRGPAGLAPSLASGLGLAPAARGLLGHGARVEGGRVAAYRILSPSAWNLAPGGLLDRAFAALAPGPDARRLAPLLISALNPCVPVSLAFAEDFAHA</sequence>
<accession>A0A974PQD5</accession>
<comment type="cofactor">
    <cofactor evidence="1">
        <name>Ni(2+)</name>
        <dbReference type="ChEBI" id="CHEBI:49786"/>
    </cofactor>
</comment>
<feature type="region of interest" description="Disordered" evidence="2">
    <location>
        <begin position="1"/>
        <end position="83"/>
    </location>
</feature>
<protein>
    <submittedName>
        <fullName evidence="3">Nickel-dependent hydrogenase large subunit</fullName>
    </submittedName>
</protein>
<feature type="binding site" evidence="1">
    <location>
        <position position="160"/>
    </location>
    <ligand>
        <name>Ni(2+)</name>
        <dbReference type="ChEBI" id="CHEBI:49786"/>
    </ligand>
</feature>
<proteinExistence type="predicted"/>
<dbReference type="Gene3D" id="1.10.645.10">
    <property type="entry name" value="Cytochrome-c3 Hydrogenase, chain B"/>
    <property type="match status" value="1"/>
</dbReference>
<feature type="compositionally biased region" description="Basic and acidic residues" evidence="2">
    <location>
        <begin position="56"/>
        <end position="65"/>
    </location>
</feature>
<dbReference type="Proteomes" id="UP000596427">
    <property type="component" value="Chromosome"/>
</dbReference>
<dbReference type="SUPFAM" id="SSF56762">
    <property type="entry name" value="HydB/Nqo4-like"/>
    <property type="match status" value="1"/>
</dbReference>
<feature type="compositionally biased region" description="Basic residues" evidence="2">
    <location>
        <begin position="41"/>
        <end position="54"/>
    </location>
</feature>
<dbReference type="GO" id="GO:0016151">
    <property type="term" value="F:nickel cation binding"/>
    <property type="evidence" value="ECO:0007669"/>
    <property type="project" value="InterPro"/>
</dbReference>
<feature type="binding site" evidence="1">
    <location>
        <position position="119"/>
    </location>
    <ligand>
        <name>Mg(2+)</name>
        <dbReference type="ChEBI" id="CHEBI:18420"/>
    </ligand>
</feature>
<dbReference type="AlphaFoldDB" id="A0A974PQD5"/>
<dbReference type="InterPro" id="IPR029014">
    <property type="entry name" value="NiFe-Hase_large"/>
</dbReference>
<keyword evidence="1" id="KW-0460">Magnesium</keyword>
<evidence type="ECO:0000313" key="4">
    <source>
        <dbReference type="Proteomes" id="UP000596427"/>
    </source>
</evidence>
<dbReference type="RefSeq" id="WP_203194757.1">
    <property type="nucleotide sequence ID" value="NZ_CP063362.1"/>
</dbReference>
<feature type="compositionally biased region" description="Low complexity" evidence="2">
    <location>
        <begin position="66"/>
        <end position="83"/>
    </location>
</feature>
<organism evidence="3 4">
    <name type="scientific">Xanthobacter dioxanivorans</name>
    <dbReference type="NCBI Taxonomy" id="2528964"/>
    <lineage>
        <taxon>Bacteria</taxon>
        <taxon>Pseudomonadati</taxon>
        <taxon>Pseudomonadota</taxon>
        <taxon>Alphaproteobacteria</taxon>
        <taxon>Hyphomicrobiales</taxon>
        <taxon>Xanthobacteraceae</taxon>
        <taxon>Xanthobacter</taxon>
    </lineage>
</organism>
<evidence type="ECO:0000256" key="2">
    <source>
        <dbReference type="SAM" id="MobiDB-lite"/>
    </source>
</evidence>
<dbReference type="KEGG" id="xdi:EZH22_05565"/>
<keyword evidence="1" id="KW-0479">Metal-binding</keyword>
<name>A0A974PQD5_9HYPH</name>
<reference evidence="3 4" key="1">
    <citation type="submission" date="2020-10" db="EMBL/GenBank/DDBJ databases">
        <title>Degradation of 1,4-Dioxane by Xanthobacter sp. YN2, via a Novel Group-2 Soluble Di-Iron Monooxygenase.</title>
        <authorList>
            <person name="Ma F."/>
            <person name="Wang Y."/>
            <person name="Yang J."/>
            <person name="Guo H."/>
            <person name="Su D."/>
            <person name="Yu L."/>
        </authorList>
    </citation>
    <scope>NUCLEOTIDE SEQUENCE [LARGE SCALE GENOMIC DNA]</scope>
    <source>
        <strain evidence="3 4">YN2</strain>
    </source>
</reference>
<evidence type="ECO:0000256" key="1">
    <source>
        <dbReference type="PIRSR" id="PIRSR601501-1"/>
    </source>
</evidence>
<dbReference type="EMBL" id="CP063362">
    <property type="protein sequence ID" value="QRG07844.1"/>
    <property type="molecule type" value="Genomic_DNA"/>
</dbReference>
<dbReference type="InterPro" id="IPR001501">
    <property type="entry name" value="Ni-dep_hyd_lsu"/>
</dbReference>